<protein>
    <submittedName>
        <fullName evidence="4">Colanic acid biosynthesis acetyltransferase WcaF</fullName>
    </submittedName>
</protein>
<evidence type="ECO:0000313" key="5">
    <source>
        <dbReference type="Proteomes" id="UP000502756"/>
    </source>
</evidence>
<dbReference type="RefSeq" id="WP_171740587.1">
    <property type="nucleotide sequence ID" value="NZ_CP053435.1"/>
</dbReference>
<dbReference type="GO" id="GO:0005829">
    <property type="term" value="C:cytosol"/>
    <property type="evidence" value="ECO:0007669"/>
    <property type="project" value="TreeGrafter"/>
</dbReference>
<dbReference type="CDD" id="cd05825">
    <property type="entry name" value="LbH_wcaF_like"/>
    <property type="match status" value="1"/>
</dbReference>
<dbReference type="AlphaFoldDB" id="A0A6M5YB24"/>
<dbReference type="Gene3D" id="2.160.10.10">
    <property type="entry name" value="Hexapeptide repeat proteins"/>
    <property type="match status" value="1"/>
</dbReference>
<keyword evidence="3" id="KW-0472">Membrane</keyword>
<keyword evidence="2 4" id="KW-0808">Transferase</keyword>
<dbReference type="NCBIfam" id="NF007797">
    <property type="entry name" value="PRK10502.1"/>
    <property type="match status" value="1"/>
</dbReference>
<evidence type="ECO:0000256" key="2">
    <source>
        <dbReference type="ARBA" id="ARBA00022679"/>
    </source>
</evidence>
<dbReference type="PANTHER" id="PTHR23416">
    <property type="entry name" value="SIALIC ACID SYNTHASE-RELATED"/>
    <property type="match status" value="1"/>
</dbReference>
<evidence type="ECO:0000256" key="3">
    <source>
        <dbReference type="SAM" id="Phobius"/>
    </source>
</evidence>
<dbReference type="EMBL" id="CP053435">
    <property type="protein sequence ID" value="QJW90744.1"/>
    <property type="molecule type" value="Genomic_DNA"/>
</dbReference>
<dbReference type="InterPro" id="IPR051159">
    <property type="entry name" value="Hexapeptide_acetyltransf"/>
</dbReference>
<comment type="similarity">
    <text evidence="1">Belongs to the transferase hexapeptide repeat family.</text>
</comment>
<evidence type="ECO:0000256" key="1">
    <source>
        <dbReference type="ARBA" id="ARBA00007274"/>
    </source>
</evidence>
<accession>A0A6M5YB24</accession>
<keyword evidence="5" id="KW-1185">Reference proteome</keyword>
<dbReference type="SUPFAM" id="SSF51161">
    <property type="entry name" value="Trimeric LpxA-like enzymes"/>
    <property type="match status" value="1"/>
</dbReference>
<dbReference type="Proteomes" id="UP000502756">
    <property type="component" value="Chromosome"/>
</dbReference>
<evidence type="ECO:0000313" key="4">
    <source>
        <dbReference type="EMBL" id="QJW90744.1"/>
    </source>
</evidence>
<feature type="transmembrane region" description="Helical" evidence="3">
    <location>
        <begin position="36"/>
        <end position="53"/>
    </location>
</feature>
<sequence length="197" mass="22093">MVKTSAPATNPEQMAGRTDFSIYDISWYKPGPRWKLILWFLANSLVLNTYFPIPMALKRFVLKAFGTKMGVGVVIKPGVNIKYPWFLTLGDHVWIGERVWIDNLSEVVIGSHVCLSQGAMLLTGNHDYRRPTFDLTARPITLDDGVWIGAKSVVCPGVRCHSHSVLAVNSVATRSLDEYGIYQGNPAVWVRKREIFA</sequence>
<reference evidence="4 5" key="1">
    <citation type="submission" date="2020-05" db="EMBL/GenBank/DDBJ databases">
        <title>Genome sequencing of Spirosoma sp. TS118.</title>
        <authorList>
            <person name="Lee J.-H."/>
            <person name="Jeong S."/>
            <person name="Zhao L."/>
            <person name="Jung J.-H."/>
            <person name="Kim M.-K."/>
            <person name="Lim S."/>
        </authorList>
    </citation>
    <scope>NUCLEOTIDE SEQUENCE [LARGE SCALE GENOMIC DNA]</scope>
    <source>
        <strain evidence="4 5">TS118</strain>
    </source>
</reference>
<gene>
    <name evidence="4" type="primary">wcaF</name>
    <name evidence="4" type="ORF">HNV11_15815</name>
</gene>
<proteinExistence type="inferred from homology"/>
<dbReference type="KEGG" id="stae:HNV11_15815"/>
<dbReference type="PANTHER" id="PTHR23416:SF23">
    <property type="entry name" value="ACETYLTRANSFERASE C18B11.09C-RELATED"/>
    <property type="match status" value="1"/>
</dbReference>
<dbReference type="InterPro" id="IPR011004">
    <property type="entry name" value="Trimer_LpxA-like_sf"/>
</dbReference>
<keyword evidence="3" id="KW-1133">Transmembrane helix</keyword>
<dbReference type="GO" id="GO:0008374">
    <property type="term" value="F:O-acyltransferase activity"/>
    <property type="evidence" value="ECO:0007669"/>
    <property type="project" value="TreeGrafter"/>
</dbReference>
<organism evidence="4 5">
    <name type="scientific">Spirosoma taeanense</name>
    <dbReference type="NCBI Taxonomy" id="2735870"/>
    <lineage>
        <taxon>Bacteria</taxon>
        <taxon>Pseudomonadati</taxon>
        <taxon>Bacteroidota</taxon>
        <taxon>Cytophagia</taxon>
        <taxon>Cytophagales</taxon>
        <taxon>Cytophagaceae</taxon>
        <taxon>Spirosoma</taxon>
    </lineage>
</organism>
<keyword evidence="3" id="KW-0812">Transmembrane</keyword>
<name>A0A6M5YB24_9BACT</name>